<keyword evidence="5 7" id="KW-1133">Transmembrane helix</keyword>
<gene>
    <name evidence="9" type="ORF">EJP77_13885</name>
</gene>
<name>A0A433X772_9BACL</name>
<dbReference type="InterPro" id="IPR011701">
    <property type="entry name" value="MFS"/>
</dbReference>
<accession>A0A433X772</accession>
<feature type="transmembrane region" description="Helical" evidence="7">
    <location>
        <begin position="458"/>
        <end position="476"/>
    </location>
</feature>
<feature type="transmembrane region" description="Helical" evidence="7">
    <location>
        <begin position="342"/>
        <end position="361"/>
    </location>
</feature>
<sequence>MNTASTTSGAAVPTGEIKRLPIVISLMIGAFLALLNETLLGVALTDLMQDLKVSYSTIQWLTTGYMLLIGILVPVTALLIQWFTTRQIFISAMVLFFAGTLIAGLSPSFGVLLVARLVQALGTGLLLPVMMNTILTIYPPEKRGAAMGTIGLVIMFAPAIGPTLAGLILDSLNWRWLFFSVLPLALFSIIFAFIYLRNVSEVTRPKVDIFSILLSTIGFGGIVYGFSSAGDPSVGWSSPLVITCLIAGAIGLILFVLRQVKLTEPVLDMRTFKYPMFSLAVILMVILMMTLFSTLTLLPMFMISGLGLKAFTAGLILLPGGIINGFMSPVTGRLFDRFGPRALVIPGIVIMTITLWMFTRVTTTSEVFVIIILHSVLMIGLSMVIMPAQTTGLNQLPRPLYPHGTAIMNTIQQVAGAVGTALFISIMSSGQTRYLSGVQDPNNPKQLAEAMTAGVHNAFWFAAVLTVLALILSLFMRRSTVPHEQAAKAHV</sequence>
<dbReference type="PRINTS" id="PR01036">
    <property type="entry name" value="TCRTETB"/>
</dbReference>
<evidence type="ECO:0000313" key="10">
    <source>
        <dbReference type="Proteomes" id="UP000272464"/>
    </source>
</evidence>
<dbReference type="PANTHER" id="PTHR42718">
    <property type="entry name" value="MAJOR FACILITATOR SUPERFAMILY MULTIDRUG TRANSPORTER MFSC"/>
    <property type="match status" value="1"/>
</dbReference>
<evidence type="ECO:0000259" key="8">
    <source>
        <dbReference type="PROSITE" id="PS50850"/>
    </source>
</evidence>
<evidence type="ECO:0000256" key="2">
    <source>
        <dbReference type="ARBA" id="ARBA00022448"/>
    </source>
</evidence>
<evidence type="ECO:0000256" key="5">
    <source>
        <dbReference type="ARBA" id="ARBA00022989"/>
    </source>
</evidence>
<feature type="domain" description="Major facilitator superfamily (MFS) profile" evidence="8">
    <location>
        <begin position="22"/>
        <end position="481"/>
    </location>
</feature>
<feature type="transmembrane region" description="Helical" evidence="7">
    <location>
        <begin position="174"/>
        <end position="195"/>
    </location>
</feature>
<dbReference type="EMBL" id="RZNX01000005">
    <property type="protein sequence ID" value="RUT29899.1"/>
    <property type="molecule type" value="Genomic_DNA"/>
</dbReference>
<dbReference type="PROSITE" id="PS50850">
    <property type="entry name" value="MFS"/>
    <property type="match status" value="1"/>
</dbReference>
<protein>
    <submittedName>
        <fullName evidence="9">DHA2 family efflux MFS transporter permease subunit</fullName>
    </submittedName>
</protein>
<feature type="transmembrane region" description="Helical" evidence="7">
    <location>
        <begin position="145"/>
        <end position="168"/>
    </location>
</feature>
<dbReference type="SUPFAM" id="SSF103473">
    <property type="entry name" value="MFS general substrate transporter"/>
    <property type="match status" value="1"/>
</dbReference>
<organism evidence="9 10">
    <name type="scientific">Paenibacillus zeisoli</name>
    <dbReference type="NCBI Taxonomy" id="2496267"/>
    <lineage>
        <taxon>Bacteria</taxon>
        <taxon>Bacillati</taxon>
        <taxon>Bacillota</taxon>
        <taxon>Bacilli</taxon>
        <taxon>Bacillales</taxon>
        <taxon>Paenibacillaceae</taxon>
        <taxon>Paenibacillus</taxon>
    </lineage>
</organism>
<feature type="transmembrane region" description="Helical" evidence="7">
    <location>
        <begin position="238"/>
        <end position="257"/>
    </location>
</feature>
<dbReference type="NCBIfam" id="TIGR00711">
    <property type="entry name" value="efflux_EmrB"/>
    <property type="match status" value="1"/>
</dbReference>
<evidence type="ECO:0000256" key="4">
    <source>
        <dbReference type="ARBA" id="ARBA00022692"/>
    </source>
</evidence>
<dbReference type="AlphaFoldDB" id="A0A433X772"/>
<feature type="transmembrane region" description="Helical" evidence="7">
    <location>
        <begin position="64"/>
        <end position="83"/>
    </location>
</feature>
<feature type="transmembrane region" description="Helical" evidence="7">
    <location>
        <begin position="120"/>
        <end position="138"/>
    </location>
</feature>
<keyword evidence="10" id="KW-1185">Reference proteome</keyword>
<dbReference type="InterPro" id="IPR036259">
    <property type="entry name" value="MFS_trans_sf"/>
</dbReference>
<keyword evidence="3" id="KW-1003">Cell membrane</keyword>
<dbReference type="GO" id="GO:0005886">
    <property type="term" value="C:plasma membrane"/>
    <property type="evidence" value="ECO:0007669"/>
    <property type="project" value="UniProtKB-SubCell"/>
</dbReference>
<evidence type="ECO:0000313" key="9">
    <source>
        <dbReference type="EMBL" id="RUT29899.1"/>
    </source>
</evidence>
<feature type="transmembrane region" description="Helical" evidence="7">
    <location>
        <begin position="277"/>
        <end position="298"/>
    </location>
</feature>
<keyword evidence="6 7" id="KW-0472">Membrane</keyword>
<evidence type="ECO:0000256" key="6">
    <source>
        <dbReference type="ARBA" id="ARBA00023136"/>
    </source>
</evidence>
<feature type="transmembrane region" description="Helical" evidence="7">
    <location>
        <begin position="20"/>
        <end position="44"/>
    </location>
</feature>
<dbReference type="RefSeq" id="WP_127199843.1">
    <property type="nucleotide sequence ID" value="NZ_RZNX01000005.1"/>
</dbReference>
<reference evidence="9 10" key="1">
    <citation type="submission" date="2018-12" db="EMBL/GenBank/DDBJ databases">
        <authorList>
            <person name="Sun L."/>
            <person name="Chen Z."/>
        </authorList>
    </citation>
    <scope>NUCLEOTIDE SEQUENCE [LARGE SCALE GENOMIC DNA]</scope>
    <source>
        <strain evidence="9 10">3-5-3</strain>
    </source>
</reference>
<dbReference type="Pfam" id="PF07690">
    <property type="entry name" value="MFS_1"/>
    <property type="match status" value="1"/>
</dbReference>
<proteinExistence type="predicted"/>
<dbReference type="PANTHER" id="PTHR42718:SF43">
    <property type="entry name" value="LINCOMYCIN RESISTANCE PROTEIN LMRB"/>
    <property type="match status" value="1"/>
</dbReference>
<evidence type="ECO:0000256" key="7">
    <source>
        <dbReference type="SAM" id="Phobius"/>
    </source>
</evidence>
<dbReference type="Gene3D" id="1.20.1720.10">
    <property type="entry name" value="Multidrug resistance protein D"/>
    <property type="match status" value="1"/>
</dbReference>
<feature type="transmembrane region" description="Helical" evidence="7">
    <location>
        <begin position="90"/>
        <end position="114"/>
    </location>
</feature>
<dbReference type="GO" id="GO:0022857">
    <property type="term" value="F:transmembrane transporter activity"/>
    <property type="evidence" value="ECO:0007669"/>
    <property type="project" value="InterPro"/>
</dbReference>
<evidence type="ECO:0000256" key="3">
    <source>
        <dbReference type="ARBA" id="ARBA00022475"/>
    </source>
</evidence>
<feature type="transmembrane region" description="Helical" evidence="7">
    <location>
        <begin position="367"/>
        <end position="385"/>
    </location>
</feature>
<feature type="transmembrane region" description="Helical" evidence="7">
    <location>
        <begin position="207"/>
        <end position="226"/>
    </location>
</feature>
<dbReference type="Proteomes" id="UP000272464">
    <property type="component" value="Unassembled WGS sequence"/>
</dbReference>
<comment type="subcellular location">
    <subcellularLocation>
        <location evidence="1">Cell membrane</location>
        <topology evidence="1">Multi-pass membrane protein</topology>
    </subcellularLocation>
</comment>
<feature type="transmembrane region" description="Helical" evidence="7">
    <location>
        <begin position="406"/>
        <end position="427"/>
    </location>
</feature>
<keyword evidence="4 7" id="KW-0812">Transmembrane</keyword>
<dbReference type="InterPro" id="IPR004638">
    <property type="entry name" value="EmrB-like"/>
</dbReference>
<dbReference type="InterPro" id="IPR020846">
    <property type="entry name" value="MFS_dom"/>
</dbReference>
<evidence type="ECO:0000256" key="1">
    <source>
        <dbReference type="ARBA" id="ARBA00004651"/>
    </source>
</evidence>
<dbReference type="CDD" id="cd17503">
    <property type="entry name" value="MFS_LmrB_MDR_like"/>
    <property type="match status" value="1"/>
</dbReference>
<comment type="caution">
    <text evidence="9">The sequence shown here is derived from an EMBL/GenBank/DDBJ whole genome shotgun (WGS) entry which is preliminary data.</text>
</comment>
<dbReference type="OrthoDB" id="9816041at2"/>
<dbReference type="Gene3D" id="1.20.1250.20">
    <property type="entry name" value="MFS general substrate transporter like domains"/>
    <property type="match status" value="1"/>
</dbReference>
<keyword evidence="2" id="KW-0813">Transport</keyword>